<sequence>MNRAYGPSDGPEQDDARFSDPSSESSAGPAKAASHARRRHPALIVIAIVIVVALVVGCGLYTRYRMTRNGAGASSEAAAATETPDTPTATETLDAADADLTKEAPVPEPSTPRNVDITADMKPTLDSIFAGADYAVQVVSMANDATIVSIDPEQQFTGASTYKLFVAYSMISAVENGTMTWDTPFNGQTLGSCFDTMIVNSDNACPLAWLNMKNPLTVQQEMRDAGFMNSGFADDSYVTAGDLADYLTRLYKGTFMDPDSRAKLLEDMTTQVYRSGIPTGIGEHGTVADKVGFLYGLLHDAAIVYSDKGDYVMVILTDGSSWGAIAQAAGAIYDAL</sequence>
<feature type="region of interest" description="Disordered" evidence="1">
    <location>
        <begin position="1"/>
        <end position="35"/>
    </location>
</feature>
<dbReference type="InterPro" id="IPR012338">
    <property type="entry name" value="Beta-lactam/transpept-like"/>
</dbReference>
<dbReference type="EMBL" id="MWWR01000004">
    <property type="protein sequence ID" value="OZG52413.1"/>
    <property type="molecule type" value="Genomic_DNA"/>
</dbReference>
<dbReference type="Pfam" id="PF13354">
    <property type="entry name" value="Beta-lactamase2"/>
    <property type="match status" value="1"/>
</dbReference>
<feature type="domain" description="Beta-lactamase class A catalytic" evidence="3">
    <location>
        <begin position="138"/>
        <end position="317"/>
    </location>
</feature>
<dbReference type="GO" id="GO:0030655">
    <property type="term" value="P:beta-lactam antibiotic catabolic process"/>
    <property type="evidence" value="ECO:0007669"/>
    <property type="project" value="InterPro"/>
</dbReference>
<evidence type="ECO:0000313" key="4">
    <source>
        <dbReference type="EMBL" id="OZG52413.1"/>
    </source>
</evidence>
<keyword evidence="2" id="KW-0812">Transmembrane</keyword>
<organism evidence="4 5">
    <name type="scientific">Pseudoscardovia radai</name>
    <dbReference type="NCBI Taxonomy" id="987066"/>
    <lineage>
        <taxon>Bacteria</taxon>
        <taxon>Bacillati</taxon>
        <taxon>Actinomycetota</taxon>
        <taxon>Actinomycetes</taxon>
        <taxon>Bifidobacteriales</taxon>
        <taxon>Bifidobacteriaceae</taxon>
        <taxon>Pseudoscardovia</taxon>
    </lineage>
</organism>
<dbReference type="PANTHER" id="PTHR35333">
    <property type="entry name" value="BETA-LACTAMASE"/>
    <property type="match status" value="1"/>
</dbReference>
<dbReference type="OrthoDB" id="9803967at2"/>
<accession>A0A261F012</accession>
<evidence type="ECO:0000313" key="5">
    <source>
        <dbReference type="Proteomes" id="UP000216725"/>
    </source>
</evidence>
<proteinExistence type="predicted"/>
<feature type="region of interest" description="Disordered" evidence="1">
    <location>
        <begin position="71"/>
        <end position="90"/>
    </location>
</feature>
<reference evidence="4 5" key="1">
    <citation type="journal article" date="2017" name="BMC Genomics">
        <title>Comparative genomic and phylogenomic analyses of the Bifidobacteriaceae family.</title>
        <authorList>
            <person name="Lugli G.A."/>
            <person name="Milani C."/>
            <person name="Turroni F."/>
            <person name="Duranti S."/>
            <person name="Mancabelli L."/>
            <person name="Mangifesta M."/>
            <person name="Ferrario C."/>
            <person name="Modesto M."/>
            <person name="Mattarelli P."/>
            <person name="Jiri K."/>
            <person name="van Sinderen D."/>
            <person name="Ventura M."/>
        </authorList>
    </citation>
    <scope>NUCLEOTIDE SEQUENCE [LARGE SCALE GENOMIC DNA]</scope>
    <source>
        <strain evidence="4 5">DSM 24742</strain>
    </source>
</reference>
<dbReference type="Gene3D" id="3.40.710.10">
    <property type="entry name" value="DD-peptidase/beta-lactamase superfamily"/>
    <property type="match status" value="1"/>
</dbReference>
<dbReference type="PANTHER" id="PTHR35333:SF3">
    <property type="entry name" value="BETA-LACTAMASE-TYPE TRANSPEPTIDASE FOLD CONTAINING PROTEIN"/>
    <property type="match status" value="1"/>
</dbReference>
<protein>
    <submittedName>
        <fullName evidence="4">Beta-lactamase class A</fullName>
    </submittedName>
</protein>
<dbReference type="InterPro" id="IPR000871">
    <property type="entry name" value="Beta-lactam_class-A"/>
</dbReference>
<dbReference type="SUPFAM" id="SSF56601">
    <property type="entry name" value="beta-lactamase/transpeptidase-like"/>
    <property type="match status" value="1"/>
</dbReference>
<dbReference type="GO" id="GO:0046677">
    <property type="term" value="P:response to antibiotic"/>
    <property type="evidence" value="ECO:0007669"/>
    <property type="project" value="InterPro"/>
</dbReference>
<keyword evidence="2" id="KW-0472">Membrane</keyword>
<dbReference type="InterPro" id="IPR045155">
    <property type="entry name" value="Beta-lactam_cat"/>
</dbReference>
<comment type="caution">
    <text evidence="4">The sequence shown here is derived from an EMBL/GenBank/DDBJ whole genome shotgun (WGS) entry which is preliminary data.</text>
</comment>
<dbReference type="GO" id="GO:0008800">
    <property type="term" value="F:beta-lactamase activity"/>
    <property type="evidence" value="ECO:0007669"/>
    <property type="project" value="InterPro"/>
</dbReference>
<gene>
    <name evidence="4" type="ORF">PSRA_0602</name>
</gene>
<dbReference type="RefSeq" id="WP_094660429.1">
    <property type="nucleotide sequence ID" value="NZ_MWWR01000004.1"/>
</dbReference>
<name>A0A261F012_9BIFI</name>
<evidence type="ECO:0000256" key="2">
    <source>
        <dbReference type="SAM" id="Phobius"/>
    </source>
</evidence>
<evidence type="ECO:0000256" key="1">
    <source>
        <dbReference type="SAM" id="MobiDB-lite"/>
    </source>
</evidence>
<keyword evidence="5" id="KW-1185">Reference proteome</keyword>
<dbReference type="AlphaFoldDB" id="A0A261F012"/>
<dbReference type="Proteomes" id="UP000216725">
    <property type="component" value="Unassembled WGS sequence"/>
</dbReference>
<keyword evidence="2" id="KW-1133">Transmembrane helix</keyword>
<feature type="transmembrane region" description="Helical" evidence="2">
    <location>
        <begin position="42"/>
        <end position="61"/>
    </location>
</feature>
<evidence type="ECO:0000259" key="3">
    <source>
        <dbReference type="Pfam" id="PF13354"/>
    </source>
</evidence>